<dbReference type="Proteomes" id="UP000502260">
    <property type="component" value="Chromosome"/>
</dbReference>
<protein>
    <recommendedName>
        <fullName evidence="8">VTT domain-containing protein</fullName>
    </recommendedName>
</protein>
<comment type="similarity">
    <text evidence="2 7">Belongs to the DedA family.</text>
</comment>
<evidence type="ECO:0000256" key="3">
    <source>
        <dbReference type="ARBA" id="ARBA00022475"/>
    </source>
</evidence>
<feature type="domain" description="VTT" evidence="8">
    <location>
        <begin position="49"/>
        <end position="174"/>
    </location>
</feature>
<dbReference type="PANTHER" id="PTHR30353:SF0">
    <property type="entry name" value="TRANSMEMBRANE PROTEIN"/>
    <property type="match status" value="1"/>
</dbReference>
<dbReference type="NCBIfam" id="NF008102">
    <property type="entry name" value="PRK10847.1"/>
    <property type="match status" value="1"/>
</dbReference>
<sequence length="212" mass="23826">MDFFSTFLDLVLHLDRHLIELISLHGAWVYVILFLVIFCETGLVVTPFLPGDSLLFVSGAIAATGAMEPQWLLVLLVSASFLGDNTNYWIGRLAGPRIFRSKSSRFLNRNYLDKTHRFYEKHGGKAILLARFFPIIRTFAPFVAGMGSMDYRRFLAFSFAGGVCWVGFFVLGGYFFGNIPVVKENLTLVMLGIIVVSLLPGAIGYLRHRFQS</sequence>
<dbReference type="GO" id="GO:0005886">
    <property type="term" value="C:plasma membrane"/>
    <property type="evidence" value="ECO:0007669"/>
    <property type="project" value="UniProtKB-SubCell"/>
</dbReference>
<evidence type="ECO:0000313" key="10">
    <source>
        <dbReference type="Proteomes" id="UP000502260"/>
    </source>
</evidence>
<reference evidence="10" key="1">
    <citation type="submission" date="2020-03" db="EMBL/GenBank/DDBJ databases">
        <title>Complete genome sequence of sulfur-oxidizing bacterium skT11.</title>
        <authorList>
            <person name="Kanda M."/>
            <person name="Kojima H."/>
            <person name="Fukui M."/>
        </authorList>
    </citation>
    <scope>NUCLEOTIDE SEQUENCE [LARGE SCALE GENOMIC DNA]</scope>
    <source>
        <strain evidence="10">skT11</strain>
    </source>
</reference>
<comment type="caution">
    <text evidence="7">Lacks conserved residue(s) required for the propagation of feature annotation.</text>
</comment>
<keyword evidence="10" id="KW-1185">Reference proteome</keyword>
<keyword evidence="3 7" id="KW-1003">Cell membrane</keyword>
<dbReference type="RefSeq" id="WP_173062454.1">
    <property type="nucleotide sequence ID" value="NZ_AP022853.1"/>
</dbReference>
<feature type="transmembrane region" description="Helical" evidence="7">
    <location>
        <begin position="27"/>
        <end position="49"/>
    </location>
</feature>
<evidence type="ECO:0000313" key="9">
    <source>
        <dbReference type="EMBL" id="BCB26542.1"/>
    </source>
</evidence>
<dbReference type="InterPro" id="IPR032816">
    <property type="entry name" value="VTT_dom"/>
</dbReference>
<dbReference type="InterPro" id="IPR032818">
    <property type="entry name" value="DedA-like"/>
</dbReference>
<keyword evidence="4 7" id="KW-0812">Transmembrane</keyword>
<keyword evidence="5 7" id="KW-1133">Transmembrane helix</keyword>
<keyword evidence="6 7" id="KW-0472">Membrane</keyword>
<dbReference type="InterPro" id="IPR058127">
    <property type="entry name" value="DedA"/>
</dbReference>
<evidence type="ECO:0000256" key="1">
    <source>
        <dbReference type="ARBA" id="ARBA00004651"/>
    </source>
</evidence>
<gene>
    <name evidence="9" type="ORF">SKTS_14280</name>
</gene>
<evidence type="ECO:0000256" key="2">
    <source>
        <dbReference type="ARBA" id="ARBA00010792"/>
    </source>
</evidence>
<dbReference type="EMBL" id="AP022853">
    <property type="protein sequence ID" value="BCB26542.1"/>
    <property type="molecule type" value="Genomic_DNA"/>
</dbReference>
<evidence type="ECO:0000259" key="8">
    <source>
        <dbReference type="Pfam" id="PF09335"/>
    </source>
</evidence>
<accession>A0A6F8VC48</accession>
<comment type="subcellular location">
    <subcellularLocation>
        <location evidence="1 7">Cell membrane</location>
        <topology evidence="1 7">Multi-pass membrane protein</topology>
    </subcellularLocation>
</comment>
<feature type="transmembrane region" description="Helical" evidence="7">
    <location>
        <begin position="188"/>
        <end position="206"/>
    </location>
</feature>
<dbReference type="KEGG" id="slac:SKTS_14280"/>
<dbReference type="AlphaFoldDB" id="A0A6F8VC48"/>
<evidence type="ECO:0000256" key="6">
    <source>
        <dbReference type="ARBA" id="ARBA00023136"/>
    </source>
</evidence>
<proteinExistence type="inferred from homology"/>
<evidence type="ECO:0000256" key="7">
    <source>
        <dbReference type="RuleBase" id="RU367016"/>
    </source>
</evidence>
<evidence type="ECO:0000256" key="4">
    <source>
        <dbReference type="ARBA" id="ARBA00022692"/>
    </source>
</evidence>
<name>A0A6F8VC48_9PROT</name>
<feature type="transmembrane region" description="Helical" evidence="7">
    <location>
        <begin position="154"/>
        <end position="176"/>
    </location>
</feature>
<organism evidence="9 10">
    <name type="scientific">Sulfurimicrobium lacus</name>
    <dbReference type="NCBI Taxonomy" id="2715678"/>
    <lineage>
        <taxon>Bacteria</taxon>
        <taxon>Pseudomonadati</taxon>
        <taxon>Pseudomonadota</taxon>
        <taxon>Betaproteobacteria</taxon>
        <taxon>Nitrosomonadales</taxon>
        <taxon>Sulfuricellaceae</taxon>
        <taxon>Sulfurimicrobium</taxon>
    </lineage>
</organism>
<dbReference type="Pfam" id="PF09335">
    <property type="entry name" value="VTT_dom"/>
    <property type="match status" value="1"/>
</dbReference>
<dbReference type="PANTHER" id="PTHR30353">
    <property type="entry name" value="INNER MEMBRANE PROTEIN DEDA-RELATED"/>
    <property type="match status" value="1"/>
</dbReference>
<evidence type="ECO:0000256" key="5">
    <source>
        <dbReference type="ARBA" id="ARBA00022989"/>
    </source>
</evidence>